<reference evidence="2 3" key="1">
    <citation type="submission" date="2024-01" db="EMBL/GenBank/DDBJ databases">
        <title>Survival strategy associated with biotechnological potential of Virgibacillus dokdonensis T4.6 isolated from salt-fermented shrimp paste.</title>
        <authorList>
            <person name="Doan T.V."/>
            <person name="Quach N.T."/>
            <person name="Phi Q.-T."/>
        </authorList>
    </citation>
    <scope>NUCLEOTIDE SEQUENCE [LARGE SCALE GENOMIC DNA]</scope>
    <source>
        <strain evidence="2 3">T4.6</strain>
    </source>
</reference>
<proteinExistence type="predicted"/>
<gene>
    <name evidence="2" type="ORF">V2W34_16545</name>
</gene>
<dbReference type="PANTHER" id="PTHR37507">
    <property type="entry name" value="SPORULATION PROTEIN YDCC"/>
    <property type="match status" value="1"/>
</dbReference>
<feature type="domain" description="MucB/RseB N-terminal" evidence="1">
    <location>
        <begin position="127"/>
        <end position="190"/>
    </location>
</feature>
<sequence>MEKYKISILICLMGGIILSACTTGSNQFSPKEMVNKVLAAEEETNVAYYGESTTVTKENETEVERFVMKEWRDGTGKIRVEIEGNKEEPISIAVNDGASLISYEPKQKQALIMDDQEMLALNQPSPMDQVNFILEQISKTHEIRTGKEQKIAGRQTQLVIAEPKAKDQLYGRQELWIDKENWIVLKMSATIGNQTVETEYNQINFEADIADEKYSLKLPKDVEVKNMNELNSNRKVTLEEAREQMGSTFLYVPEAENIVLSNVELIELEGEFSRMEVSMDYTKNNIPIFNLSVFPIPNEDNNDIVTASNEKRITFRGVEGVYTEDDTYQMLLWDEQGLRYSIMIMDADLSLNQIKQFVNKMKFVP</sequence>
<organism evidence="2 3">
    <name type="scientific">Virgibacillus dokdonensis</name>
    <dbReference type="NCBI Taxonomy" id="302167"/>
    <lineage>
        <taxon>Bacteria</taxon>
        <taxon>Bacillati</taxon>
        <taxon>Bacillota</taxon>
        <taxon>Bacilli</taxon>
        <taxon>Bacillales</taxon>
        <taxon>Bacillaceae</taxon>
        <taxon>Virgibacillus</taxon>
    </lineage>
</organism>
<dbReference type="Proteomes" id="UP001356080">
    <property type="component" value="Unassembled WGS sequence"/>
</dbReference>
<dbReference type="Pfam" id="PF03888">
    <property type="entry name" value="MucB_RseB"/>
    <property type="match status" value="1"/>
</dbReference>
<accession>A0ABU7VLE7</accession>
<dbReference type="RefSeq" id="WP_331805871.1">
    <property type="nucleotide sequence ID" value="NZ_JAZHPM010000036.1"/>
</dbReference>
<dbReference type="SUPFAM" id="SSF89392">
    <property type="entry name" value="Prokaryotic lipoproteins and lipoprotein localization factors"/>
    <property type="match status" value="1"/>
</dbReference>
<dbReference type="Gene3D" id="2.50.20.10">
    <property type="entry name" value="Lipoprotein localisation LolA/LolB/LppX"/>
    <property type="match status" value="1"/>
</dbReference>
<dbReference type="InterPro" id="IPR029046">
    <property type="entry name" value="LolA/LolB/LppX"/>
</dbReference>
<name>A0ABU7VLE7_9BACI</name>
<dbReference type="PROSITE" id="PS51257">
    <property type="entry name" value="PROKAR_LIPOPROTEIN"/>
    <property type="match status" value="1"/>
</dbReference>
<evidence type="ECO:0000259" key="1">
    <source>
        <dbReference type="Pfam" id="PF03888"/>
    </source>
</evidence>
<evidence type="ECO:0000313" key="2">
    <source>
        <dbReference type="EMBL" id="MEF2293611.1"/>
    </source>
</evidence>
<dbReference type="EMBL" id="JAZHPM010000036">
    <property type="protein sequence ID" value="MEF2293611.1"/>
    <property type="molecule type" value="Genomic_DNA"/>
</dbReference>
<dbReference type="InterPro" id="IPR052944">
    <property type="entry name" value="Sporulation_related"/>
</dbReference>
<dbReference type="PANTHER" id="PTHR37507:SF2">
    <property type="entry name" value="SPORULATION PROTEIN YDCC"/>
    <property type="match status" value="1"/>
</dbReference>
<protein>
    <submittedName>
        <fullName evidence="2">Sigma-E factor regulatory protein RseB domain-containing protein</fullName>
    </submittedName>
</protein>
<dbReference type="InterPro" id="IPR033434">
    <property type="entry name" value="MucB/RseB_N"/>
</dbReference>
<comment type="caution">
    <text evidence="2">The sequence shown here is derived from an EMBL/GenBank/DDBJ whole genome shotgun (WGS) entry which is preliminary data.</text>
</comment>
<keyword evidence="3" id="KW-1185">Reference proteome</keyword>
<evidence type="ECO:0000313" key="3">
    <source>
        <dbReference type="Proteomes" id="UP001356080"/>
    </source>
</evidence>